<dbReference type="GO" id="GO:0008270">
    <property type="term" value="F:zinc ion binding"/>
    <property type="evidence" value="ECO:0007669"/>
    <property type="project" value="UniProtKB-KW"/>
</dbReference>
<evidence type="ECO:0000256" key="3">
    <source>
        <dbReference type="ARBA" id="ARBA00022833"/>
    </source>
</evidence>
<dbReference type="SMART" id="SM00744">
    <property type="entry name" value="RINGv"/>
    <property type="match status" value="1"/>
</dbReference>
<dbReference type="AlphaFoldDB" id="A0A8J5X3R1"/>
<dbReference type="EMBL" id="JAAALK010000079">
    <property type="protein sequence ID" value="KAG8100710.1"/>
    <property type="molecule type" value="Genomic_DNA"/>
</dbReference>
<name>A0A8J5X3R1_ZIZPA</name>
<dbReference type="Proteomes" id="UP000729402">
    <property type="component" value="Unassembled WGS sequence"/>
</dbReference>
<dbReference type="OrthoDB" id="613790at2759"/>
<evidence type="ECO:0000256" key="1">
    <source>
        <dbReference type="ARBA" id="ARBA00022723"/>
    </source>
</evidence>
<protein>
    <recommendedName>
        <fullName evidence="5">RING-CH-type domain-containing protein</fullName>
    </recommendedName>
</protein>
<dbReference type="InterPro" id="IPR011016">
    <property type="entry name" value="Znf_RING-CH"/>
</dbReference>
<dbReference type="PANTHER" id="PTHR46347:SF1">
    <property type="entry name" value="RING_FYVE_PHD ZINC FINGER SUPERFAMILY PROTEIN"/>
    <property type="match status" value="1"/>
</dbReference>
<feature type="region of interest" description="Disordered" evidence="4">
    <location>
        <begin position="1"/>
        <end position="27"/>
    </location>
</feature>
<sequence>MGEPPAKGSSSSASPLIPPPSKIDIEAGGGDQFQCRICLETNGRDFIAPCRCKGTSKYVHRDCLDHWRAVKAQDFLFISTARYRYCVFPWDRRNSELLTRISLAKDVPIELALLKTYETNTGIRRSILELG</sequence>
<gene>
    <name evidence="6" type="ORF">GUJ93_ZPchr0013g36791</name>
</gene>
<organism evidence="6 7">
    <name type="scientific">Zizania palustris</name>
    <name type="common">Northern wild rice</name>
    <dbReference type="NCBI Taxonomy" id="103762"/>
    <lineage>
        <taxon>Eukaryota</taxon>
        <taxon>Viridiplantae</taxon>
        <taxon>Streptophyta</taxon>
        <taxon>Embryophyta</taxon>
        <taxon>Tracheophyta</taxon>
        <taxon>Spermatophyta</taxon>
        <taxon>Magnoliopsida</taxon>
        <taxon>Liliopsida</taxon>
        <taxon>Poales</taxon>
        <taxon>Poaceae</taxon>
        <taxon>BOP clade</taxon>
        <taxon>Oryzoideae</taxon>
        <taxon>Oryzeae</taxon>
        <taxon>Zizaniinae</taxon>
        <taxon>Zizania</taxon>
    </lineage>
</organism>
<keyword evidence="2" id="KW-0863">Zinc-finger</keyword>
<evidence type="ECO:0000259" key="5">
    <source>
        <dbReference type="PROSITE" id="PS51292"/>
    </source>
</evidence>
<evidence type="ECO:0000313" key="6">
    <source>
        <dbReference type="EMBL" id="KAG8100710.1"/>
    </source>
</evidence>
<feature type="non-terminal residue" evidence="6">
    <location>
        <position position="131"/>
    </location>
</feature>
<dbReference type="PANTHER" id="PTHR46347">
    <property type="entry name" value="RING/FYVE/PHD ZINC FINGER SUPERFAMILY PROTEIN"/>
    <property type="match status" value="1"/>
</dbReference>
<dbReference type="Pfam" id="PF12906">
    <property type="entry name" value="RINGv"/>
    <property type="match status" value="1"/>
</dbReference>
<keyword evidence="7" id="KW-1185">Reference proteome</keyword>
<feature type="domain" description="RING-CH-type" evidence="5">
    <location>
        <begin position="27"/>
        <end position="93"/>
    </location>
</feature>
<feature type="compositionally biased region" description="Low complexity" evidence="4">
    <location>
        <begin position="1"/>
        <end position="15"/>
    </location>
</feature>
<reference evidence="6" key="2">
    <citation type="submission" date="2021-02" db="EMBL/GenBank/DDBJ databases">
        <authorList>
            <person name="Kimball J.A."/>
            <person name="Haas M.W."/>
            <person name="Macchietto M."/>
            <person name="Kono T."/>
            <person name="Duquette J."/>
            <person name="Shao M."/>
        </authorList>
    </citation>
    <scope>NUCLEOTIDE SEQUENCE</scope>
    <source>
        <tissue evidence="6">Fresh leaf tissue</tissue>
    </source>
</reference>
<evidence type="ECO:0000256" key="2">
    <source>
        <dbReference type="ARBA" id="ARBA00022771"/>
    </source>
</evidence>
<dbReference type="CDD" id="cd16495">
    <property type="entry name" value="RING_CH-C4HC3_MARCH"/>
    <property type="match status" value="1"/>
</dbReference>
<keyword evidence="1" id="KW-0479">Metal-binding</keyword>
<evidence type="ECO:0000256" key="4">
    <source>
        <dbReference type="SAM" id="MobiDB-lite"/>
    </source>
</evidence>
<keyword evidence="3" id="KW-0862">Zinc</keyword>
<proteinExistence type="predicted"/>
<comment type="caution">
    <text evidence="6">The sequence shown here is derived from an EMBL/GenBank/DDBJ whole genome shotgun (WGS) entry which is preliminary data.</text>
</comment>
<reference evidence="6" key="1">
    <citation type="journal article" date="2021" name="bioRxiv">
        <title>Whole Genome Assembly and Annotation of Northern Wild Rice, Zizania palustris L., Supports a Whole Genome Duplication in the Zizania Genus.</title>
        <authorList>
            <person name="Haas M."/>
            <person name="Kono T."/>
            <person name="Macchietto M."/>
            <person name="Millas R."/>
            <person name="McGilp L."/>
            <person name="Shao M."/>
            <person name="Duquette J."/>
            <person name="Hirsch C.N."/>
            <person name="Kimball J."/>
        </authorList>
    </citation>
    <scope>NUCLEOTIDE SEQUENCE</scope>
    <source>
        <tissue evidence="6">Fresh leaf tissue</tissue>
    </source>
</reference>
<accession>A0A8J5X3R1</accession>
<dbReference type="PROSITE" id="PS51292">
    <property type="entry name" value="ZF_RING_CH"/>
    <property type="match status" value="1"/>
</dbReference>
<evidence type="ECO:0000313" key="7">
    <source>
        <dbReference type="Proteomes" id="UP000729402"/>
    </source>
</evidence>